<sequence length="60" mass="6764">MKKFSTGYCRRLSPARKGKLCDDGRIGFPDDFSDNKFIHVDGDCLCAFQCFDPELGGQKK</sequence>
<dbReference type="OrthoDB" id="1655185at2"/>
<dbReference type="EMBL" id="QVTE01000030">
    <property type="protein sequence ID" value="RFU69007.1"/>
    <property type="molecule type" value="Genomic_DNA"/>
</dbReference>
<name>A0A372LPI3_9BACI</name>
<keyword evidence="2" id="KW-1185">Reference proteome</keyword>
<reference evidence="1 2" key="1">
    <citation type="submission" date="2018-08" db="EMBL/GenBank/DDBJ databases">
        <title>Bacillus chawlae sp. nov., Bacillus glennii sp. nov., and Bacillus saganii sp. nov. Isolated from the Vehicle Assembly Building at Kennedy Space Center where the Viking Spacecraft were Assembled.</title>
        <authorList>
            <person name="Seuylemezian A."/>
            <person name="Vaishampayan P."/>
        </authorList>
    </citation>
    <scope>NUCLEOTIDE SEQUENCE [LARGE SCALE GENOMIC DNA]</scope>
    <source>
        <strain evidence="1 2">V47-23a</strain>
    </source>
</reference>
<proteinExistence type="predicted"/>
<dbReference type="RefSeq" id="WP_117326797.1">
    <property type="nucleotide sequence ID" value="NZ_QVTE01000030.1"/>
</dbReference>
<organism evidence="1 2">
    <name type="scientific">Peribacillus saganii</name>
    <dbReference type="NCBI Taxonomy" id="2303992"/>
    <lineage>
        <taxon>Bacteria</taxon>
        <taxon>Bacillati</taxon>
        <taxon>Bacillota</taxon>
        <taxon>Bacilli</taxon>
        <taxon>Bacillales</taxon>
        <taxon>Bacillaceae</taxon>
        <taxon>Peribacillus</taxon>
    </lineage>
</organism>
<gene>
    <name evidence="1" type="ORF">D0469_11030</name>
</gene>
<evidence type="ECO:0000313" key="2">
    <source>
        <dbReference type="Proteomes" id="UP000264541"/>
    </source>
</evidence>
<accession>A0A372LPI3</accession>
<comment type="caution">
    <text evidence="1">The sequence shown here is derived from an EMBL/GenBank/DDBJ whole genome shotgun (WGS) entry which is preliminary data.</text>
</comment>
<dbReference type="AlphaFoldDB" id="A0A372LPI3"/>
<dbReference type="Proteomes" id="UP000264541">
    <property type="component" value="Unassembled WGS sequence"/>
</dbReference>
<evidence type="ECO:0000313" key="1">
    <source>
        <dbReference type="EMBL" id="RFU69007.1"/>
    </source>
</evidence>
<protein>
    <submittedName>
        <fullName evidence="1">Uncharacterized protein</fullName>
    </submittedName>
</protein>